<evidence type="ECO:0000256" key="2">
    <source>
        <dbReference type="ARBA" id="ARBA00023136"/>
    </source>
</evidence>
<comment type="subcellular location">
    <subcellularLocation>
        <location evidence="6">Cell outer membrane</location>
        <topology evidence="6">Lipid-anchor</topology>
    </subcellularLocation>
</comment>
<comment type="function">
    <text evidence="6">Together with LptD, is involved in the assembly of lipopolysaccharide (LPS) at the surface of the outer membrane. Required for the proper assembly of LptD. Binds LPS and may serve as the LPS recognition site at the outer membrane.</text>
</comment>
<gene>
    <name evidence="6" type="primary">lptE</name>
    <name evidence="7" type="ORF">BWK73_21075</name>
</gene>
<accession>A0A1Y1QNL5</accession>
<keyword evidence="1 6" id="KW-0732">Signal</keyword>
<evidence type="ECO:0000256" key="6">
    <source>
        <dbReference type="HAMAP-Rule" id="MF_01186"/>
    </source>
</evidence>
<keyword evidence="5 6" id="KW-0449">Lipoprotein</keyword>
<evidence type="ECO:0000256" key="5">
    <source>
        <dbReference type="ARBA" id="ARBA00023288"/>
    </source>
</evidence>
<dbReference type="GO" id="GO:0001530">
    <property type="term" value="F:lipopolysaccharide binding"/>
    <property type="evidence" value="ECO:0007669"/>
    <property type="project" value="TreeGrafter"/>
</dbReference>
<dbReference type="Proteomes" id="UP000192491">
    <property type="component" value="Unassembled WGS sequence"/>
</dbReference>
<dbReference type="PANTHER" id="PTHR38098:SF1">
    <property type="entry name" value="LPS-ASSEMBLY LIPOPROTEIN LPTE"/>
    <property type="match status" value="1"/>
</dbReference>
<dbReference type="PANTHER" id="PTHR38098">
    <property type="entry name" value="LPS-ASSEMBLY LIPOPROTEIN LPTE"/>
    <property type="match status" value="1"/>
</dbReference>
<name>A0A1Y1QNL5_9GAMM</name>
<dbReference type="PROSITE" id="PS51257">
    <property type="entry name" value="PROKAR_LIPOPROTEIN"/>
    <property type="match status" value="1"/>
</dbReference>
<evidence type="ECO:0000313" key="8">
    <source>
        <dbReference type="Proteomes" id="UP000192491"/>
    </source>
</evidence>
<evidence type="ECO:0000256" key="1">
    <source>
        <dbReference type="ARBA" id="ARBA00022729"/>
    </source>
</evidence>
<dbReference type="GO" id="GO:0043165">
    <property type="term" value="P:Gram-negative-bacterium-type cell outer membrane assembly"/>
    <property type="evidence" value="ECO:0007669"/>
    <property type="project" value="UniProtKB-UniRule"/>
</dbReference>
<comment type="subunit">
    <text evidence="6">Component of the lipopolysaccharide transport and assembly complex. Interacts with LptD.</text>
</comment>
<dbReference type="Pfam" id="PF04390">
    <property type="entry name" value="LptE"/>
    <property type="match status" value="1"/>
</dbReference>
<dbReference type="Gene3D" id="3.30.160.150">
    <property type="entry name" value="Lipoprotein like domain"/>
    <property type="match status" value="1"/>
</dbReference>
<dbReference type="GO" id="GO:0009279">
    <property type="term" value="C:cell outer membrane"/>
    <property type="evidence" value="ECO:0007669"/>
    <property type="project" value="UniProtKB-SubCell"/>
</dbReference>
<dbReference type="GO" id="GO:1990351">
    <property type="term" value="C:transporter complex"/>
    <property type="evidence" value="ECO:0007669"/>
    <property type="project" value="TreeGrafter"/>
</dbReference>
<dbReference type="AlphaFoldDB" id="A0A1Y1QNL5"/>
<protein>
    <recommendedName>
        <fullName evidence="6">LPS-assembly lipoprotein LptE</fullName>
    </recommendedName>
</protein>
<dbReference type="GO" id="GO:0015920">
    <property type="term" value="P:lipopolysaccharide transport"/>
    <property type="evidence" value="ECO:0007669"/>
    <property type="project" value="TreeGrafter"/>
</dbReference>
<comment type="caution">
    <text evidence="7">The sequence shown here is derived from an EMBL/GenBank/DDBJ whole genome shotgun (WGS) entry which is preliminary data.</text>
</comment>
<proteinExistence type="inferred from homology"/>
<sequence>MKQIASFCGILVLLAGCGEPFHLRGNAPMPSLQQGVYVQGINTPAEFDQALRQGLERAGASIKQDPKAAQVTVTVNSYDEKRTVSGYSSTRQVREFNHALDVSFRVSGEGVTDPTEARSVHVERTQIYDGTSVLGSSEEETTIKQDLRREAARLLLLRVRAAISSAAK</sequence>
<evidence type="ECO:0000256" key="4">
    <source>
        <dbReference type="ARBA" id="ARBA00023237"/>
    </source>
</evidence>
<keyword evidence="2 6" id="KW-0472">Membrane</keyword>
<dbReference type="InterPro" id="IPR007485">
    <property type="entry name" value="LPS_assembly_LptE"/>
</dbReference>
<evidence type="ECO:0000313" key="7">
    <source>
        <dbReference type="EMBL" id="OQX10125.1"/>
    </source>
</evidence>
<comment type="similarity">
    <text evidence="6">Belongs to the LptE lipoprotein family.</text>
</comment>
<organism evidence="7 8">
    <name type="scientific">Thiothrix lacustris</name>
    <dbReference type="NCBI Taxonomy" id="525917"/>
    <lineage>
        <taxon>Bacteria</taxon>
        <taxon>Pseudomonadati</taxon>
        <taxon>Pseudomonadota</taxon>
        <taxon>Gammaproteobacteria</taxon>
        <taxon>Thiotrichales</taxon>
        <taxon>Thiotrichaceae</taxon>
        <taxon>Thiothrix</taxon>
    </lineage>
</organism>
<dbReference type="HAMAP" id="MF_01186">
    <property type="entry name" value="LPS_assembly_LptE"/>
    <property type="match status" value="1"/>
</dbReference>
<dbReference type="EMBL" id="MTEJ01000122">
    <property type="protein sequence ID" value="OQX10125.1"/>
    <property type="molecule type" value="Genomic_DNA"/>
</dbReference>
<keyword evidence="4 6" id="KW-0998">Cell outer membrane</keyword>
<evidence type="ECO:0000256" key="3">
    <source>
        <dbReference type="ARBA" id="ARBA00023139"/>
    </source>
</evidence>
<reference evidence="7 8" key="1">
    <citation type="submission" date="2017-01" db="EMBL/GenBank/DDBJ databases">
        <title>Novel large sulfur bacteria in the metagenomes of groundwater-fed chemosynthetic microbial mats in the Lake Huron basin.</title>
        <authorList>
            <person name="Sharrar A.M."/>
            <person name="Flood B.E."/>
            <person name="Bailey J.V."/>
            <person name="Jones D.S."/>
            <person name="Biddanda B."/>
            <person name="Ruberg S.A."/>
            <person name="Marcus D.N."/>
            <person name="Dick G.J."/>
        </authorList>
    </citation>
    <scope>NUCLEOTIDE SEQUENCE [LARGE SCALE GENOMIC DNA]</scope>
    <source>
        <strain evidence="7">A8</strain>
    </source>
</reference>
<keyword evidence="3 6" id="KW-0564">Palmitate</keyword>